<evidence type="ECO:0000313" key="2">
    <source>
        <dbReference type="EMBL" id="MEK8131304.1"/>
    </source>
</evidence>
<dbReference type="EMBL" id="JBBPCC010000020">
    <property type="protein sequence ID" value="MEK8131304.1"/>
    <property type="molecule type" value="Genomic_DNA"/>
</dbReference>
<proteinExistence type="predicted"/>
<sequence>MKLNKPIRWAAVTGLIMVMTTGCSILETKEQSKQIDPPQGGVEAKATGARVTVPELVNPMSLTVYAKDERGFVAPVTVQIEKAVDTAKKALEYMVSGGPSEGRMPAGFTALLPKGTEVKGINVISDQKLAIVDFSKAFNDYNAQDERKILEAVTWTLTGYPTVEKVQIRVEGAAIKEMPVDGTPLDEPLSRTMGINLEKPESVEYGQATPVTLYFLSHNQEDYQYYVPVTRLIKRTDQVAEAVIQQLIVGPDQHKGLAAVLNAGSELLNITSSDEVITVNFSDKMLGPDHKAPAEALKAVVLSITENAGTGKKVQILVNGDSKVSATDNVSYAKPVSRPSMVNPNKL</sequence>
<dbReference type="Proteomes" id="UP001469365">
    <property type="component" value="Unassembled WGS sequence"/>
</dbReference>
<feature type="domain" description="GerMN" evidence="1">
    <location>
        <begin position="240"/>
        <end position="327"/>
    </location>
</feature>
<accession>A0ABU9DR06</accession>
<dbReference type="InterPro" id="IPR019606">
    <property type="entry name" value="GerMN"/>
</dbReference>
<name>A0ABU9DR06_9BACL</name>
<comment type="caution">
    <text evidence="2">The sequence shown here is derived from an EMBL/GenBank/DDBJ whole genome shotgun (WGS) entry which is preliminary data.</text>
</comment>
<protein>
    <submittedName>
        <fullName evidence="2">GerMN domain-containing protein</fullName>
    </submittedName>
</protein>
<gene>
    <name evidence="2" type="ORF">WMW72_25685</name>
</gene>
<organism evidence="2 3">
    <name type="scientific">Paenibacillus filicis</name>
    <dbReference type="NCBI Taxonomy" id="669464"/>
    <lineage>
        <taxon>Bacteria</taxon>
        <taxon>Bacillati</taxon>
        <taxon>Bacillota</taxon>
        <taxon>Bacilli</taxon>
        <taxon>Bacillales</taxon>
        <taxon>Paenibacillaceae</taxon>
        <taxon>Paenibacillus</taxon>
    </lineage>
</organism>
<keyword evidence="3" id="KW-1185">Reference proteome</keyword>
<evidence type="ECO:0000259" key="1">
    <source>
        <dbReference type="SMART" id="SM00909"/>
    </source>
</evidence>
<dbReference type="PROSITE" id="PS51257">
    <property type="entry name" value="PROKAR_LIPOPROTEIN"/>
    <property type="match status" value="1"/>
</dbReference>
<evidence type="ECO:0000313" key="3">
    <source>
        <dbReference type="Proteomes" id="UP001469365"/>
    </source>
</evidence>
<dbReference type="SMART" id="SM00909">
    <property type="entry name" value="Germane"/>
    <property type="match status" value="2"/>
</dbReference>
<dbReference type="RefSeq" id="WP_341418439.1">
    <property type="nucleotide sequence ID" value="NZ_JBBPCC010000020.1"/>
</dbReference>
<feature type="domain" description="GerMN" evidence="1">
    <location>
        <begin position="87"/>
        <end position="179"/>
    </location>
</feature>
<dbReference type="Pfam" id="PF10646">
    <property type="entry name" value="Germane"/>
    <property type="match status" value="2"/>
</dbReference>
<reference evidence="2 3" key="1">
    <citation type="submission" date="2024-04" db="EMBL/GenBank/DDBJ databases">
        <title>draft genome sequnece of Paenibacillus filicis.</title>
        <authorList>
            <person name="Kim D.-U."/>
        </authorList>
    </citation>
    <scope>NUCLEOTIDE SEQUENCE [LARGE SCALE GENOMIC DNA]</scope>
    <source>
        <strain evidence="2 3">KACC14197</strain>
    </source>
</reference>